<dbReference type="InParanoid" id="A0A1S0TXA0"/>
<proteinExistence type="predicted"/>
<name>A0A1S0TXA0_LOALO</name>
<keyword evidence="1" id="KW-0812">Transmembrane</keyword>
<gene>
    <name evidence="2" type="ORF">LOAG_07444</name>
</gene>
<dbReference type="KEGG" id="loa:LOAG_07444"/>
<keyword evidence="1" id="KW-1133">Transmembrane helix</keyword>
<accession>A0A1S0TXA0</accession>
<dbReference type="CTD" id="9944864"/>
<reference evidence="2" key="1">
    <citation type="submission" date="2012-04" db="EMBL/GenBank/DDBJ databases">
        <title>The Genome Sequence of Loa loa.</title>
        <authorList>
            <consortium name="The Broad Institute Genome Sequencing Platform"/>
            <consortium name="Broad Institute Genome Sequencing Center for Infectious Disease"/>
            <person name="Nutman T.B."/>
            <person name="Fink D.L."/>
            <person name="Russ C."/>
            <person name="Young S."/>
            <person name="Zeng Q."/>
            <person name="Gargeya S."/>
            <person name="Alvarado L."/>
            <person name="Berlin A."/>
            <person name="Chapman S.B."/>
            <person name="Chen Z."/>
            <person name="Freedman E."/>
            <person name="Gellesch M."/>
            <person name="Goldberg J."/>
            <person name="Griggs A."/>
            <person name="Gujja S."/>
            <person name="Heilman E.R."/>
            <person name="Heiman D."/>
            <person name="Howarth C."/>
            <person name="Mehta T."/>
            <person name="Neiman D."/>
            <person name="Pearson M."/>
            <person name="Roberts A."/>
            <person name="Saif S."/>
            <person name="Shea T."/>
            <person name="Shenoy N."/>
            <person name="Sisk P."/>
            <person name="Stolte C."/>
            <person name="Sykes S."/>
            <person name="White J."/>
            <person name="Yandava C."/>
            <person name="Haas B."/>
            <person name="Henn M.R."/>
            <person name="Nusbaum C."/>
            <person name="Birren B."/>
        </authorList>
    </citation>
    <scope>NUCLEOTIDE SEQUENCE [LARGE SCALE GENOMIC DNA]</scope>
</reference>
<sequence length="62" mass="6853">MKAGGIGLAGRVGYCSSAKMLRRSIRRFALSISLLTVIYTTAVLIMDYQASFFSRMVPELFS</sequence>
<protein>
    <submittedName>
        <fullName evidence="2">Uncharacterized protein</fullName>
    </submittedName>
</protein>
<evidence type="ECO:0000313" key="2">
    <source>
        <dbReference type="EMBL" id="EFO21043.1"/>
    </source>
</evidence>
<dbReference type="GeneID" id="9944864"/>
<organism evidence="2">
    <name type="scientific">Loa loa</name>
    <name type="common">Eye worm</name>
    <name type="synonym">Filaria loa</name>
    <dbReference type="NCBI Taxonomy" id="7209"/>
    <lineage>
        <taxon>Eukaryota</taxon>
        <taxon>Metazoa</taxon>
        <taxon>Ecdysozoa</taxon>
        <taxon>Nematoda</taxon>
        <taxon>Chromadorea</taxon>
        <taxon>Rhabditida</taxon>
        <taxon>Spirurina</taxon>
        <taxon>Spiruromorpha</taxon>
        <taxon>Filarioidea</taxon>
        <taxon>Onchocercidae</taxon>
        <taxon>Loa</taxon>
    </lineage>
</organism>
<dbReference type="RefSeq" id="XP_003143026.1">
    <property type="nucleotide sequence ID" value="XM_003142978.1"/>
</dbReference>
<dbReference type="AlphaFoldDB" id="A0A1S0TXA0"/>
<evidence type="ECO:0000256" key="1">
    <source>
        <dbReference type="SAM" id="Phobius"/>
    </source>
</evidence>
<keyword evidence="1" id="KW-0472">Membrane</keyword>
<dbReference type="EMBL" id="JH712108">
    <property type="protein sequence ID" value="EFO21043.1"/>
    <property type="molecule type" value="Genomic_DNA"/>
</dbReference>
<feature type="transmembrane region" description="Helical" evidence="1">
    <location>
        <begin position="28"/>
        <end position="46"/>
    </location>
</feature>